<dbReference type="AlphaFoldDB" id="A0A1T4XQH7"/>
<keyword evidence="1" id="KW-0812">Transmembrane</keyword>
<reference evidence="5" key="4">
    <citation type="submission" date="2017-02" db="EMBL/GenBank/DDBJ databases">
        <authorList>
            <person name="Varghese N."/>
            <person name="Submissions S."/>
        </authorList>
    </citation>
    <scope>NUCLEOTIDE SEQUENCE [LARGE SCALE GENOMIC DNA]</scope>
    <source>
        <strain evidence="5">VKM Ac-2052</strain>
    </source>
</reference>
<sequence length="116" mass="12487">MESAVDRIGANEVIRFVLELFAFVSLGIWGFLAWPGPWLNVILGIATPIFAILVWALFRSPRAVVRLDAFGKALIEILIMGSAAISWLALGQPIVAAVFGVVAAVSGVLYGRKEFS</sequence>
<dbReference type="GO" id="GO:0016740">
    <property type="term" value="F:transferase activity"/>
    <property type="evidence" value="ECO:0007669"/>
    <property type="project" value="UniProtKB-KW"/>
</dbReference>
<keyword evidence="1" id="KW-1133">Transmembrane helix</keyword>
<evidence type="ECO:0000313" key="2">
    <source>
        <dbReference type="EMBL" id="KJC65184.1"/>
    </source>
</evidence>
<feature type="transmembrane region" description="Helical" evidence="1">
    <location>
        <begin position="94"/>
        <end position="111"/>
    </location>
</feature>
<dbReference type="Pfam" id="PF10823">
    <property type="entry name" value="DUF2568"/>
    <property type="match status" value="1"/>
</dbReference>
<feature type="transmembrane region" description="Helical" evidence="1">
    <location>
        <begin position="70"/>
        <end position="88"/>
    </location>
</feature>
<reference evidence="2" key="2">
    <citation type="submission" date="2015-02" db="EMBL/GenBank/DDBJ databases">
        <authorList>
            <person name="Vasilyev I.Y."/>
            <person name="Siniagina M.N."/>
            <person name="Malanin S.Y."/>
            <person name="Boulygina E.A."/>
            <person name="Grygoryeva T.V."/>
            <person name="Yarullina D.R."/>
            <person name="Ilinskaya O.N."/>
        </authorList>
    </citation>
    <scope>NUCLEOTIDE SEQUENCE</scope>
    <source>
        <strain evidence="2">VKM Ac-1804</strain>
    </source>
</reference>
<keyword evidence="1" id="KW-0472">Membrane</keyword>
<proteinExistence type="predicted"/>
<feature type="transmembrane region" description="Helical" evidence="1">
    <location>
        <begin position="12"/>
        <end position="32"/>
    </location>
</feature>
<name>A0A1T4XQH7_9MICO</name>
<protein>
    <submittedName>
        <fullName evidence="2">4-amino-4-deoxy-L-arabinose transferase</fullName>
    </submittedName>
</protein>
<keyword evidence="4" id="KW-1185">Reference proteome</keyword>
<gene>
    <name evidence="3" type="ORF">SAMN06295879_1513</name>
    <name evidence="2" type="ORF">TZ00_06585</name>
</gene>
<dbReference type="Proteomes" id="UP000032503">
    <property type="component" value="Unassembled WGS sequence"/>
</dbReference>
<evidence type="ECO:0000313" key="3">
    <source>
        <dbReference type="EMBL" id="SKA91613.1"/>
    </source>
</evidence>
<evidence type="ECO:0000313" key="4">
    <source>
        <dbReference type="Proteomes" id="UP000032503"/>
    </source>
</evidence>
<dbReference type="EMBL" id="FUYG01000003">
    <property type="protein sequence ID" value="SKA91613.1"/>
    <property type="molecule type" value="Genomic_DNA"/>
</dbReference>
<dbReference type="Proteomes" id="UP000189735">
    <property type="component" value="Unassembled WGS sequence"/>
</dbReference>
<evidence type="ECO:0000313" key="5">
    <source>
        <dbReference type="Proteomes" id="UP000189735"/>
    </source>
</evidence>
<keyword evidence="2" id="KW-0808">Transferase</keyword>
<evidence type="ECO:0000256" key="1">
    <source>
        <dbReference type="SAM" id="Phobius"/>
    </source>
</evidence>
<dbReference type="EMBL" id="JYFC01000002">
    <property type="protein sequence ID" value="KJC65184.1"/>
    <property type="molecule type" value="Genomic_DNA"/>
</dbReference>
<dbReference type="InterPro" id="IPR021214">
    <property type="entry name" value="DUF2568"/>
</dbReference>
<reference evidence="3" key="3">
    <citation type="submission" date="2017-02" db="EMBL/GenBank/DDBJ databases">
        <authorList>
            <person name="Peterson S.W."/>
        </authorList>
    </citation>
    <scope>NUCLEOTIDE SEQUENCE [LARGE SCALE GENOMIC DNA]</scope>
    <source>
        <strain evidence="3">VKM Ac-2052</strain>
    </source>
</reference>
<organism evidence="3 5">
    <name type="scientific">Agreia bicolorata</name>
    <dbReference type="NCBI Taxonomy" id="110935"/>
    <lineage>
        <taxon>Bacteria</taxon>
        <taxon>Bacillati</taxon>
        <taxon>Actinomycetota</taxon>
        <taxon>Actinomycetes</taxon>
        <taxon>Micrococcales</taxon>
        <taxon>Microbacteriaceae</taxon>
        <taxon>Agreia</taxon>
    </lineage>
</organism>
<accession>A0A1T4XQH7</accession>
<feature type="transmembrane region" description="Helical" evidence="1">
    <location>
        <begin position="38"/>
        <end position="58"/>
    </location>
</feature>
<reference evidence="2 4" key="1">
    <citation type="journal article" date="2001" name="Int. J. Syst. Evol. Microbiol.">
        <title>Agreia bicolorata gen. nov., sp. nov., to accommodate actinobacteria isolated from narrow reed grass infected by the nematode Heteroanguina graminophila.</title>
        <authorList>
            <person name="Evtushenko L.I."/>
            <person name="Dorofeeva L.V."/>
            <person name="Dobrovolskaya T.G."/>
            <person name="Streshinskaya G.M."/>
            <person name="Subbotin S.A."/>
            <person name="Tiedje J.M."/>
        </authorList>
    </citation>
    <scope>NUCLEOTIDE SEQUENCE [LARGE SCALE GENOMIC DNA]</scope>
    <source>
        <strain evidence="2 4">VKM Ac-1804</strain>
    </source>
</reference>